<dbReference type="Proteomes" id="UP000249393">
    <property type="component" value="Unassembled WGS sequence"/>
</dbReference>
<reference evidence="2 3" key="1">
    <citation type="submission" date="2017-08" db="EMBL/GenBank/DDBJ databases">
        <title>Infants hospitalized years apart are colonized by the same room-sourced microbial strains.</title>
        <authorList>
            <person name="Brooks B."/>
            <person name="Olm M.R."/>
            <person name="Firek B.A."/>
            <person name="Baker R."/>
            <person name="Thomas B.C."/>
            <person name="Morowitz M.J."/>
            <person name="Banfield J.F."/>
        </authorList>
    </citation>
    <scope>NUCLEOTIDE SEQUENCE [LARGE SCALE GENOMIC DNA]</scope>
    <source>
        <strain evidence="2">S2_003_000_R2_4</strain>
    </source>
</reference>
<sequence>MAILTTTRDQIRVGAAAKRAGGYEELIRLDREKRAAGPGAILKREPGGRLRYVRADTALRQALPEEQPISSPPSGRALRDGKSPLAQLRTWLESLSG</sequence>
<evidence type="ECO:0000256" key="1">
    <source>
        <dbReference type="SAM" id="MobiDB-lite"/>
    </source>
</evidence>
<proteinExistence type="predicted"/>
<dbReference type="AlphaFoldDB" id="A0A2W5X7N2"/>
<comment type="caution">
    <text evidence="2">The sequence shown here is derived from an EMBL/GenBank/DDBJ whole genome shotgun (WGS) entry which is preliminary data.</text>
</comment>
<protein>
    <submittedName>
        <fullName evidence="2">Uncharacterized protein</fullName>
    </submittedName>
</protein>
<organism evidence="2 3">
    <name type="scientific">Caulobacter segnis</name>
    <dbReference type="NCBI Taxonomy" id="88688"/>
    <lineage>
        <taxon>Bacteria</taxon>
        <taxon>Pseudomonadati</taxon>
        <taxon>Pseudomonadota</taxon>
        <taxon>Alphaproteobacteria</taxon>
        <taxon>Caulobacterales</taxon>
        <taxon>Caulobacteraceae</taxon>
        <taxon>Caulobacter</taxon>
    </lineage>
</organism>
<evidence type="ECO:0000313" key="2">
    <source>
        <dbReference type="EMBL" id="PZR32921.1"/>
    </source>
</evidence>
<dbReference type="EMBL" id="QFQZ01000050">
    <property type="protein sequence ID" value="PZR32921.1"/>
    <property type="molecule type" value="Genomic_DNA"/>
</dbReference>
<gene>
    <name evidence="2" type="ORF">DI526_14990</name>
</gene>
<evidence type="ECO:0000313" key="3">
    <source>
        <dbReference type="Proteomes" id="UP000249393"/>
    </source>
</evidence>
<accession>A0A2W5X7N2</accession>
<feature type="region of interest" description="Disordered" evidence="1">
    <location>
        <begin position="61"/>
        <end position="83"/>
    </location>
</feature>
<name>A0A2W5X7N2_9CAUL</name>